<name>A0ABW3WFE6_9RHOO</name>
<feature type="transmembrane region" description="Helical" evidence="1">
    <location>
        <begin position="20"/>
        <end position="41"/>
    </location>
</feature>
<keyword evidence="1" id="KW-0812">Transmembrane</keyword>
<evidence type="ECO:0000313" key="3">
    <source>
        <dbReference type="Proteomes" id="UP001597158"/>
    </source>
</evidence>
<keyword evidence="3" id="KW-1185">Reference proteome</keyword>
<proteinExistence type="predicted"/>
<evidence type="ECO:0000313" key="2">
    <source>
        <dbReference type="EMBL" id="MFD1264716.1"/>
    </source>
</evidence>
<dbReference type="Pfam" id="PF16074">
    <property type="entry name" value="PilW"/>
    <property type="match status" value="1"/>
</dbReference>
<organism evidence="2 3">
    <name type="scientific">Thauera mechernichensis</name>
    <dbReference type="NCBI Taxonomy" id="82788"/>
    <lineage>
        <taxon>Bacteria</taxon>
        <taxon>Pseudomonadati</taxon>
        <taxon>Pseudomonadota</taxon>
        <taxon>Betaproteobacteria</taxon>
        <taxon>Rhodocyclales</taxon>
        <taxon>Zoogloeaceae</taxon>
        <taxon>Thauera</taxon>
    </lineage>
</organism>
<accession>A0ABW3WFE6</accession>
<comment type="caution">
    <text evidence="2">The sequence shown here is derived from an EMBL/GenBank/DDBJ whole genome shotgun (WGS) entry which is preliminary data.</text>
</comment>
<dbReference type="EMBL" id="JBHTMC010000026">
    <property type="protein sequence ID" value="MFD1264716.1"/>
    <property type="molecule type" value="Genomic_DNA"/>
</dbReference>
<dbReference type="Proteomes" id="UP001597158">
    <property type="component" value="Unassembled WGS sequence"/>
</dbReference>
<keyword evidence="1" id="KW-1133">Transmembrane helix</keyword>
<reference evidence="3" key="1">
    <citation type="journal article" date="2019" name="Int. J. Syst. Evol. Microbiol.">
        <title>The Global Catalogue of Microorganisms (GCM) 10K type strain sequencing project: providing services to taxonomists for standard genome sequencing and annotation.</title>
        <authorList>
            <consortium name="The Broad Institute Genomics Platform"/>
            <consortium name="The Broad Institute Genome Sequencing Center for Infectious Disease"/>
            <person name="Wu L."/>
            <person name="Ma J."/>
        </authorList>
    </citation>
    <scope>NUCLEOTIDE SEQUENCE [LARGE SCALE GENOMIC DNA]</scope>
    <source>
        <strain evidence="3">CCUG 48884</strain>
    </source>
</reference>
<keyword evidence="1" id="KW-0472">Membrane</keyword>
<evidence type="ECO:0000256" key="1">
    <source>
        <dbReference type="SAM" id="Phobius"/>
    </source>
</evidence>
<gene>
    <name evidence="2" type="ORF">ACFQ4M_14130</name>
</gene>
<sequence length="329" mass="34897">MKSAPKPSFGRQLGMTIVELMISMTIGLVILGAVGALFINVQHSARNADSMSRIQENARFAVELMARDIRMAGYIGCGNLGSGTINTIANAPVPQLNAANAIRGQDAPSGTIAGITLVGGDTVTIMRGTGSDVHLVGNVVPSNANIQINSNPDNFAADDVLMVTNCSNTDVFRATNVSNSSGTITLAHSSSSNTGNRIGTYGPDAFVMRLARFVYFVGTNPDTNRPSLYRANTIASAGVAEELVDNVENMEIEYGVDTNNNNAADEYRAAAAVSNWESVISVRLRLLVASADNNILPAAQSHTFNGTTVSDRRMRQVFTTTIAIRNRLP</sequence>
<dbReference type="RefSeq" id="WP_277832125.1">
    <property type="nucleotide sequence ID" value="NZ_JARQZE010000004.1"/>
</dbReference>
<protein>
    <submittedName>
        <fullName evidence="2">PilW family protein</fullName>
    </submittedName>
</protein>
<dbReference type="InterPro" id="IPR032092">
    <property type="entry name" value="PilW"/>
</dbReference>